<dbReference type="GeneID" id="28960956"/>
<gene>
    <name evidence="1" type="ORF">FOXG_20250</name>
</gene>
<reference evidence="1" key="1">
    <citation type="submission" date="2007-04" db="EMBL/GenBank/DDBJ databases">
        <authorList>
            <consortium name="The Broad Institute Genome Sequencing Platform"/>
            <person name="Birren B."/>
            <person name="Lander E."/>
            <person name="Galagan J."/>
            <person name="Nusbaum C."/>
            <person name="Devon K."/>
            <person name="Ma L.-J."/>
            <person name="Jaffe D."/>
            <person name="Butler J."/>
            <person name="Alvarez P."/>
            <person name="Gnerre S."/>
            <person name="Grabherr M."/>
            <person name="Kleber M."/>
            <person name="Mauceli E."/>
            <person name="Brockman W."/>
            <person name="MacCallum I.A."/>
            <person name="Young S."/>
            <person name="LaButti K."/>
            <person name="DeCaprio D."/>
            <person name="Crawford M."/>
            <person name="Koehrsen M."/>
            <person name="Engels R."/>
            <person name="Montgomery P."/>
            <person name="Pearson M."/>
            <person name="Howarth C."/>
            <person name="Larson L."/>
            <person name="White J."/>
            <person name="O'Leary S."/>
            <person name="Kodira C."/>
            <person name="Zeng Q."/>
            <person name="Yandava C."/>
            <person name="Alvarado L."/>
            <person name="Kistler C."/>
            <person name="Shim W.-B."/>
            <person name="Kang S."/>
            <person name="Woloshuk C."/>
        </authorList>
    </citation>
    <scope>NUCLEOTIDE SEQUENCE</scope>
    <source>
        <strain evidence="1">4287</strain>
    </source>
</reference>
<organism evidence="1 2">
    <name type="scientific">Fusarium oxysporum f. sp. lycopersici (strain 4287 / CBS 123668 / FGSC 9935 / NRRL 34936)</name>
    <name type="common">Fusarium vascular wilt of tomato</name>
    <dbReference type="NCBI Taxonomy" id="426428"/>
    <lineage>
        <taxon>Eukaryota</taxon>
        <taxon>Fungi</taxon>
        <taxon>Dikarya</taxon>
        <taxon>Ascomycota</taxon>
        <taxon>Pezizomycotina</taxon>
        <taxon>Sordariomycetes</taxon>
        <taxon>Hypocreomycetidae</taxon>
        <taxon>Hypocreales</taxon>
        <taxon>Nectriaceae</taxon>
        <taxon>Fusarium</taxon>
        <taxon>Fusarium oxysporum species complex</taxon>
    </lineage>
</organism>
<sequence length="45" mass="4715">MELGGGDDLGTEKNATRPRELFDFSILDSSACSRSLPAAAEGSEL</sequence>
<evidence type="ECO:0000313" key="1">
    <source>
        <dbReference type="EMBL" id="KNB09690.1"/>
    </source>
</evidence>
<protein>
    <submittedName>
        <fullName evidence="1">Uncharacterized protein</fullName>
    </submittedName>
</protein>
<dbReference type="KEGG" id="fox:FOXG_20250"/>
<dbReference type="EMBL" id="DS231707">
    <property type="protein sequence ID" value="KNB09690.1"/>
    <property type="molecule type" value="Genomic_DNA"/>
</dbReference>
<evidence type="ECO:0000313" key="2">
    <source>
        <dbReference type="Proteomes" id="UP000009097"/>
    </source>
</evidence>
<dbReference type="Proteomes" id="UP000009097">
    <property type="component" value="Unassembled WGS sequence"/>
</dbReference>
<dbReference type="VEuPathDB" id="FungiDB:FOXG_20250"/>
<dbReference type="OrthoDB" id="10394147at2759"/>
<accession>A0A0J9VFH3</accession>
<name>A0A0J9VFH3_FUSO4</name>
<dbReference type="RefSeq" id="XP_018247735.1">
    <property type="nucleotide sequence ID" value="XM_018400514.1"/>
</dbReference>
<reference evidence="1" key="2">
    <citation type="journal article" date="2010" name="Nature">
        <title>Comparative genomics reveals mobile pathogenicity chromosomes in Fusarium.</title>
        <authorList>
            <person name="Ma L.J."/>
            <person name="van der Does H.C."/>
            <person name="Borkovich K.A."/>
            <person name="Coleman J.J."/>
            <person name="Daboussi M.J."/>
            <person name="Di Pietro A."/>
            <person name="Dufresne M."/>
            <person name="Freitag M."/>
            <person name="Grabherr M."/>
            <person name="Henrissat B."/>
            <person name="Houterman P.M."/>
            <person name="Kang S."/>
            <person name="Shim W.B."/>
            <person name="Woloshuk C."/>
            <person name="Xie X."/>
            <person name="Xu J.R."/>
            <person name="Antoniw J."/>
            <person name="Baker S.E."/>
            <person name="Bluhm B.H."/>
            <person name="Breakspear A."/>
            <person name="Brown D.W."/>
            <person name="Butchko R.A."/>
            <person name="Chapman S."/>
            <person name="Coulson R."/>
            <person name="Coutinho P.M."/>
            <person name="Danchin E.G."/>
            <person name="Diener A."/>
            <person name="Gale L.R."/>
            <person name="Gardiner D.M."/>
            <person name="Goff S."/>
            <person name="Hammond-Kosack K.E."/>
            <person name="Hilburn K."/>
            <person name="Hua-Van A."/>
            <person name="Jonkers W."/>
            <person name="Kazan K."/>
            <person name="Kodira C.D."/>
            <person name="Koehrsen M."/>
            <person name="Kumar L."/>
            <person name="Lee Y.H."/>
            <person name="Li L."/>
            <person name="Manners J.M."/>
            <person name="Miranda-Saavedra D."/>
            <person name="Mukherjee M."/>
            <person name="Park G."/>
            <person name="Park J."/>
            <person name="Park S.Y."/>
            <person name="Proctor R.H."/>
            <person name="Regev A."/>
            <person name="Ruiz-Roldan M.C."/>
            <person name="Sain D."/>
            <person name="Sakthikumar S."/>
            <person name="Sykes S."/>
            <person name="Schwartz D.C."/>
            <person name="Turgeon B.G."/>
            <person name="Wapinski I."/>
            <person name="Yoder O."/>
            <person name="Young S."/>
            <person name="Zeng Q."/>
            <person name="Zhou S."/>
            <person name="Galagan J."/>
            <person name="Cuomo C.A."/>
            <person name="Kistler H.C."/>
            <person name="Rep M."/>
        </authorList>
    </citation>
    <scope>NUCLEOTIDE SEQUENCE [LARGE SCALE GENOMIC DNA]</scope>
    <source>
        <strain evidence="1">4287</strain>
    </source>
</reference>
<proteinExistence type="predicted"/>
<dbReference type="AlphaFoldDB" id="A0A0J9VFH3"/>